<evidence type="ECO:0000313" key="2">
    <source>
        <dbReference type="Proteomes" id="UP001392318"/>
    </source>
</evidence>
<proteinExistence type="predicted"/>
<sequence>MNDETKFDLIEAAHHACGVGCEKALKALHPDTAQWVLEMQSRGAIFRMSVMHSGDVWIDLWRDGEVLLRLLVIDSNGRNVVFSPPASMLPKGGN</sequence>
<comment type="caution">
    <text evidence="1">The sequence shown here is derived from an EMBL/GenBank/DDBJ whole genome shotgun (WGS) entry which is preliminary data.</text>
</comment>
<dbReference type="Proteomes" id="UP001392318">
    <property type="component" value="Unassembled WGS sequence"/>
</dbReference>
<gene>
    <name evidence="1" type="ORF">VSR83_29435</name>
</gene>
<dbReference type="EMBL" id="JAYMRU010000026">
    <property type="protein sequence ID" value="MEM5404107.1"/>
    <property type="molecule type" value="Genomic_DNA"/>
</dbReference>
<evidence type="ECO:0000313" key="1">
    <source>
        <dbReference type="EMBL" id="MEM5404107.1"/>
    </source>
</evidence>
<organism evidence="1 2">
    <name type="scientific">Paraburkholderia unamae</name>
    <dbReference type="NCBI Taxonomy" id="219649"/>
    <lineage>
        <taxon>Bacteria</taxon>
        <taxon>Pseudomonadati</taxon>
        <taxon>Pseudomonadota</taxon>
        <taxon>Betaproteobacteria</taxon>
        <taxon>Burkholderiales</taxon>
        <taxon>Burkholderiaceae</taxon>
        <taxon>Paraburkholderia</taxon>
    </lineage>
</organism>
<name>A0ACC6RRD0_9BURK</name>
<protein>
    <submittedName>
        <fullName evidence="1">Uncharacterized protein</fullName>
    </submittedName>
</protein>
<keyword evidence="2" id="KW-1185">Reference proteome</keyword>
<accession>A0ACC6RRD0</accession>
<reference evidence="1" key="1">
    <citation type="submission" date="2024-01" db="EMBL/GenBank/DDBJ databases">
        <title>The diversity of rhizobia nodulating Mimosa spp. in eleven states of Brazil covering several biomes is determined by host plant, location, and edaphic factors.</title>
        <authorList>
            <person name="Rouws L."/>
            <person name="Barauna A."/>
            <person name="Beukes C."/>
            <person name="De Faria S.M."/>
            <person name="Gross E."/>
            <person name="Dos Reis Junior F.B."/>
            <person name="Simon M."/>
            <person name="Maluk M."/>
            <person name="Odee D.W."/>
            <person name="Kenicer G."/>
            <person name="Young J.P.W."/>
            <person name="Reis V.M."/>
            <person name="Zilli J."/>
            <person name="James E.K."/>
        </authorList>
    </citation>
    <scope>NUCLEOTIDE SEQUENCE</scope>
    <source>
        <strain evidence="1">JPY452</strain>
    </source>
</reference>